<dbReference type="GO" id="GO:0004888">
    <property type="term" value="F:transmembrane signaling receptor activity"/>
    <property type="evidence" value="ECO:0007669"/>
    <property type="project" value="InterPro"/>
</dbReference>
<dbReference type="SMART" id="SM00283">
    <property type="entry name" value="MA"/>
    <property type="match status" value="1"/>
</dbReference>
<evidence type="ECO:0000259" key="10">
    <source>
        <dbReference type="PROSITE" id="PS50885"/>
    </source>
</evidence>
<evidence type="ECO:0000256" key="4">
    <source>
        <dbReference type="ARBA" id="ARBA00023224"/>
    </source>
</evidence>
<dbReference type="GO" id="GO:0007165">
    <property type="term" value="P:signal transduction"/>
    <property type="evidence" value="ECO:0007669"/>
    <property type="project" value="UniProtKB-KW"/>
</dbReference>
<keyword evidence="3 8" id="KW-0472">Membrane</keyword>
<evidence type="ECO:0008006" key="13">
    <source>
        <dbReference type="Google" id="ProtNLM"/>
    </source>
</evidence>
<keyword evidence="7" id="KW-0175">Coiled coil</keyword>
<feature type="coiled-coil region" evidence="7">
    <location>
        <begin position="358"/>
        <end position="385"/>
    </location>
</feature>
<dbReference type="PANTHER" id="PTHR32089:SF112">
    <property type="entry name" value="LYSOZYME-LIKE PROTEIN-RELATED"/>
    <property type="match status" value="1"/>
</dbReference>
<dbReference type="STRING" id="1395513.P343_16690"/>
<organism evidence="11 12">
    <name type="scientific">Sporolactobacillus laevolacticus DSM 442</name>
    <dbReference type="NCBI Taxonomy" id="1395513"/>
    <lineage>
        <taxon>Bacteria</taxon>
        <taxon>Bacillati</taxon>
        <taxon>Bacillota</taxon>
        <taxon>Bacilli</taxon>
        <taxon>Bacillales</taxon>
        <taxon>Sporolactobacillaceae</taxon>
        <taxon>Sporolactobacillus</taxon>
    </lineage>
</organism>
<dbReference type="AlphaFoldDB" id="V6IUC9"/>
<evidence type="ECO:0000256" key="6">
    <source>
        <dbReference type="PROSITE-ProRule" id="PRU00284"/>
    </source>
</evidence>
<dbReference type="PANTHER" id="PTHR32089">
    <property type="entry name" value="METHYL-ACCEPTING CHEMOTAXIS PROTEIN MCPB"/>
    <property type="match status" value="1"/>
</dbReference>
<dbReference type="GO" id="GO:0005886">
    <property type="term" value="C:plasma membrane"/>
    <property type="evidence" value="ECO:0007669"/>
    <property type="project" value="UniProtKB-SubCell"/>
</dbReference>
<protein>
    <recommendedName>
        <fullName evidence="13">Methyl-accepting chemotaxis protein</fullName>
    </recommendedName>
</protein>
<keyword evidence="8" id="KW-1133">Transmembrane helix</keyword>
<evidence type="ECO:0000256" key="5">
    <source>
        <dbReference type="ARBA" id="ARBA00029447"/>
    </source>
</evidence>
<feature type="transmembrane region" description="Helical" evidence="8">
    <location>
        <begin position="188"/>
        <end position="213"/>
    </location>
</feature>
<comment type="subcellular location">
    <subcellularLocation>
        <location evidence="1">Cell membrane</location>
    </subcellularLocation>
</comment>
<gene>
    <name evidence="11" type="ORF">P343_16690</name>
</gene>
<keyword evidence="2" id="KW-1003">Cell membrane</keyword>
<dbReference type="PRINTS" id="PR00260">
    <property type="entry name" value="CHEMTRNSDUCR"/>
</dbReference>
<dbReference type="RefSeq" id="WP_023511538.1">
    <property type="nucleotide sequence ID" value="NZ_AWTC01000021.1"/>
</dbReference>
<reference evidence="11 12" key="1">
    <citation type="journal article" date="2013" name="Genome Announc.">
        <title>Genome Sequence of Sporolactobacillus laevolacticus DSM442, an Efficient Polymer-Grade D-Lactate Producer from Agricultural Waste Cottonseed as a Nitrogen Source.</title>
        <authorList>
            <person name="Wang H."/>
            <person name="Wang L."/>
            <person name="Ju J."/>
            <person name="Yu B."/>
            <person name="Ma Y."/>
        </authorList>
    </citation>
    <scope>NUCLEOTIDE SEQUENCE [LARGE SCALE GENOMIC DNA]</scope>
    <source>
        <strain evidence="11 12">DSM 442</strain>
    </source>
</reference>
<evidence type="ECO:0000313" key="12">
    <source>
        <dbReference type="Proteomes" id="UP000018296"/>
    </source>
</evidence>
<feature type="transmembrane region" description="Helical" evidence="8">
    <location>
        <begin position="20"/>
        <end position="44"/>
    </location>
</feature>
<feature type="coiled-coil region" evidence="7">
    <location>
        <begin position="533"/>
        <end position="567"/>
    </location>
</feature>
<dbReference type="SUPFAM" id="SSF58104">
    <property type="entry name" value="Methyl-accepting chemotaxis protein (MCP) signaling domain"/>
    <property type="match status" value="1"/>
</dbReference>
<dbReference type="InterPro" id="IPR003660">
    <property type="entry name" value="HAMP_dom"/>
</dbReference>
<evidence type="ECO:0000256" key="2">
    <source>
        <dbReference type="ARBA" id="ARBA00022475"/>
    </source>
</evidence>
<keyword evidence="8" id="KW-0812">Transmembrane</keyword>
<keyword evidence="12" id="KW-1185">Reference proteome</keyword>
<feature type="domain" description="HAMP" evidence="10">
    <location>
        <begin position="215"/>
        <end position="268"/>
    </location>
</feature>
<dbReference type="Pfam" id="PF00015">
    <property type="entry name" value="MCPsignal"/>
    <property type="match status" value="1"/>
</dbReference>
<dbReference type="Gene3D" id="6.10.340.10">
    <property type="match status" value="1"/>
</dbReference>
<dbReference type="Proteomes" id="UP000018296">
    <property type="component" value="Unassembled WGS sequence"/>
</dbReference>
<dbReference type="GO" id="GO:0006935">
    <property type="term" value="P:chemotaxis"/>
    <property type="evidence" value="ECO:0007669"/>
    <property type="project" value="InterPro"/>
</dbReference>
<dbReference type="OrthoDB" id="9804712at2"/>
<dbReference type="InterPro" id="IPR004090">
    <property type="entry name" value="Chemotax_Me-accpt_rcpt"/>
</dbReference>
<evidence type="ECO:0000313" key="11">
    <source>
        <dbReference type="EMBL" id="EST10572.1"/>
    </source>
</evidence>
<evidence type="ECO:0000259" key="9">
    <source>
        <dbReference type="PROSITE" id="PS50111"/>
    </source>
</evidence>
<dbReference type="EMBL" id="AWTC01000021">
    <property type="protein sequence ID" value="EST10572.1"/>
    <property type="molecule type" value="Genomic_DNA"/>
</dbReference>
<evidence type="ECO:0000256" key="8">
    <source>
        <dbReference type="SAM" id="Phobius"/>
    </source>
</evidence>
<dbReference type="PROSITE" id="PS50885">
    <property type="entry name" value="HAMP"/>
    <property type="match status" value="1"/>
</dbReference>
<proteinExistence type="inferred from homology"/>
<dbReference type="PATRIC" id="fig|1395513.3.peg.3386"/>
<accession>V6IUC9</accession>
<dbReference type="InterPro" id="IPR004089">
    <property type="entry name" value="MCPsignal_dom"/>
</dbReference>
<sequence>MKNNFRKWSSWRHLTISQKFSLSLWIVLLLMLVSAIISTLLLYLTLQRAEDARVEGERAAQITEVGSLFRSKDSRVVDYLLNPGDQAVKLYSQDQLKLTQAEKKLKPYMKTKQQKEWFSQIMSYDARTFNLFQTEFVPAVLMNDKQKTMDIRKEQNLIQEKTIKLVEHLRNSVIREEQQAMENVQKQVWGAILFLAASVVLSIMLSAGITWMIRRQIKGSFQRVIATTNMIASGDLRGNEQAIHNKDELGLIAESIEKMKINLLNMIQAIVQAAEMTKKSGGTLIRSTQSISKESEEMVHVMNQLSTGLETQADNTSHISQFTEEFMIRLEQEVSTLASVLQNVLFASELTEKGKAQIDQSKKNMNQIESSVLNASENMARFKNRMSDLSRLVEIIDQIASQTNLLALNATIESARSGEAGKGFSIIAESIRKLSIQTSNSAKDMTNMLHGVQTGSESVENALLESCDHVRTGVKQISLTGEAFISINKEAQMIGESMKELSNRLHEVSSIGNQMKQSIDAVAAVSQESSASVDQVNQSMGRVEETMDGLLNEAQELANTSDKFEQLIKHFKI</sequence>
<dbReference type="eggNOG" id="COG0840">
    <property type="taxonomic scope" value="Bacteria"/>
</dbReference>
<comment type="similarity">
    <text evidence="5">Belongs to the methyl-accepting chemotaxis (MCP) protein family.</text>
</comment>
<keyword evidence="4 6" id="KW-0807">Transducer</keyword>
<dbReference type="Gene3D" id="1.10.287.950">
    <property type="entry name" value="Methyl-accepting chemotaxis protein"/>
    <property type="match status" value="1"/>
</dbReference>
<feature type="domain" description="Methyl-accepting transducer" evidence="9">
    <location>
        <begin position="287"/>
        <end position="537"/>
    </location>
</feature>
<dbReference type="PROSITE" id="PS50111">
    <property type="entry name" value="CHEMOTAXIS_TRANSDUC_2"/>
    <property type="match status" value="1"/>
</dbReference>
<evidence type="ECO:0000256" key="1">
    <source>
        <dbReference type="ARBA" id="ARBA00004236"/>
    </source>
</evidence>
<evidence type="ECO:0000256" key="7">
    <source>
        <dbReference type="SAM" id="Coils"/>
    </source>
</evidence>
<name>V6IUC9_9BACL</name>
<comment type="caution">
    <text evidence="11">The sequence shown here is derived from an EMBL/GenBank/DDBJ whole genome shotgun (WGS) entry which is preliminary data.</text>
</comment>
<evidence type="ECO:0000256" key="3">
    <source>
        <dbReference type="ARBA" id="ARBA00023136"/>
    </source>
</evidence>